<sequence>MTQDRPAARRKAAAHFRTGRKSSDTSGPAEAAAEGSGPDRPAAPGREAANVKHLPGAPDHQDGPGGKDAGKKLRKLRRKVQKAEAAQAALEAQMAGTPAYPVARPAHLKGRHRGLIASFAALVLLPLAAAVFYLFAVAEDQFASTTGFTVRSQESSSANDLLGGLASFAGNSTASDSDILYEFIQSKEMAAAVSKRVDLRAHYSQNWPGDWAFSIWPDATLEELVWFWQRIARISYDSGSGLTEVQVTAFDPQTAQAIAQAIIEESQIRINALNDQARADAMRYAETDLEEAVERLKAAREELTRFRTRTRIVDPEADIQGRMGVMNNLQQQLAEALIEYDLLAGSVAPGDVRLKQAQQQIGVIRERINIERQTFASSNTDTGGVGEDYPTLISEFERLTVDREFAEETYRAALTALEAARDDAARQSRYLATYINPALAEEAEYPRRFVLSALAGLFLLLTWSILVLIYYSIRDRS</sequence>
<gene>
    <name evidence="4" type="ORF">K3718_20220</name>
</gene>
<keyword evidence="3" id="KW-1133">Transmembrane helix</keyword>
<name>A0ABY5WQT6_9RHOB</name>
<dbReference type="EMBL" id="CP081054">
    <property type="protein sequence ID" value="UWQ43735.1"/>
    <property type="molecule type" value="Genomic_DNA"/>
</dbReference>
<feature type="transmembrane region" description="Helical" evidence="3">
    <location>
        <begin position="449"/>
        <end position="471"/>
    </location>
</feature>
<keyword evidence="4" id="KW-0813">Transport</keyword>
<keyword evidence="3" id="KW-0472">Membrane</keyword>
<protein>
    <submittedName>
        <fullName evidence="4">Sugar transporter</fullName>
    </submittedName>
</protein>
<evidence type="ECO:0000313" key="5">
    <source>
        <dbReference type="Proteomes" id="UP001058514"/>
    </source>
</evidence>
<evidence type="ECO:0000313" key="4">
    <source>
        <dbReference type="EMBL" id="UWQ43735.1"/>
    </source>
</evidence>
<dbReference type="RefSeq" id="WP_259966076.1">
    <property type="nucleotide sequence ID" value="NZ_CP081054.1"/>
</dbReference>
<feature type="compositionally biased region" description="Low complexity" evidence="2">
    <location>
        <begin position="26"/>
        <end position="38"/>
    </location>
</feature>
<dbReference type="Proteomes" id="UP001058514">
    <property type="component" value="Plasmid unnamed3"/>
</dbReference>
<proteinExistence type="predicted"/>
<reference evidence="4" key="1">
    <citation type="submission" date="2021-08" db="EMBL/GenBank/DDBJ databases">
        <authorList>
            <person name="Nwanade C."/>
            <person name="Wang M."/>
            <person name="Masoudi A."/>
            <person name="Yu Z."/>
            <person name="Liu J."/>
        </authorList>
    </citation>
    <scope>NUCLEOTIDE SEQUENCE</scope>
    <source>
        <strain evidence="4">S166</strain>
        <plasmid evidence="4">unnamed3</plasmid>
    </source>
</reference>
<feature type="compositionally biased region" description="Basic residues" evidence="2">
    <location>
        <begin position="8"/>
        <end position="20"/>
    </location>
</feature>
<feature type="region of interest" description="Disordered" evidence="2">
    <location>
        <begin position="1"/>
        <end position="84"/>
    </location>
</feature>
<keyword evidence="5" id="KW-1185">Reference proteome</keyword>
<accession>A0ABY5WQT6</accession>
<geneLocation type="plasmid" evidence="4 5">
    <name>unnamed3</name>
</geneLocation>
<organism evidence="4 5">
    <name type="scientific">Leisingera aquaemixtae</name>
    <dbReference type="NCBI Taxonomy" id="1396826"/>
    <lineage>
        <taxon>Bacteria</taxon>
        <taxon>Pseudomonadati</taxon>
        <taxon>Pseudomonadota</taxon>
        <taxon>Alphaproteobacteria</taxon>
        <taxon>Rhodobacterales</taxon>
        <taxon>Roseobacteraceae</taxon>
        <taxon>Leisingera</taxon>
    </lineage>
</organism>
<dbReference type="PANTHER" id="PTHR32309:SF13">
    <property type="entry name" value="FERRIC ENTEROBACTIN TRANSPORT PROTEIN FEPE"/>
    <property type="match status" value="1"/>
</dbReference>
<keyword evidence="1" id="KW-0175">Coiled coil</keyword>
<keyword evidence="3" id="KW-0812">Transmembrane</keyword>
<keyword evidence="4" id="KW-0762">Sugar transport</keyword>
<evidence type="ECO:0000256" key="2">
    <source>
        <dbReference type="SAM" id="MobiDB-lite"/>
    </source>
</evidence>
<keyword evidence="4" id="KW-0614">Plasmid</keyword>
<evidence type="ECO:0000256" key="1">
    <source>
        <dbReference type="SAM" id="Coils"/>
    </source>
</evidence>
<dbReference type="PANTHER" id="PTHR32309">
    <property type="entry name" value="TYROSINE-PROTEIN KINASE"/>
    <property type="match status" value="1"/>
</dbReference>
<dbReference type="InterPro" id="IPR050445">
    <property type="entry name" value="Bact_polysacc_biosynth/exp"/>
</dbReference>
<evidence type="ECO:0000256" key="3">
    <source>
        <dbReference type="SAM" id="Phobius"/>
    </source>
</evidence>
<feature type="transmembrane region" description="Helical" evidence="3">
    <location>
        <begin position="114"/>
        <end position="136"/>
    </location>
</feature>
<feature type="coiled-coil region" evidence="1">
    <location>
        <begin position="282"/>
        <end position="346"/>
    </location>
</feature>